<gene>
    <name evidence="1" type="ORF">NC992_09605</name>
</gene>
<sequence length="52" mass="5877">MHPLARLVIDVRKGLGDRTGAVMLPQAEANIAKLLDEWCDRRLTHHSHPSFC</sequence>
<protein>
    <submittedName>
        <fullName evidence="1">Uncharacterized protein</fullName>
    </submittedName>
</protein>
<name>A0ABV0K2X0_9CYAN</name>
<reference evidence="1 2" key="1">
    <citation type="submission" date="2022-04" db="EMBL/GenBank/DDBJ databases">
        <title>Positive selection, recombination, and allopatry shape intraspecific diversity of widespread and dominant cyanobacteria.</title>
        <authorList>
            <person name="Wei J."/>
            <person name="Shu W."/>
            <person name="Hu C."/>
        </authorList>
    </citation>
    <scope>NUCLEOTIDE SEQUENCE [LARGE SCALE GENOMIC DNA]</scope>
    <source>
        <strain evidence="1 2">DQ-A4</strain>
    </source>
</reference>
<evidence type="ECO:0000313" key="2">
    <source>
        <dbReference type="Proteomes" id="UP001482513"/>
    </source>
</evidence>
<proteinExistence type="predicted"/>
<dbReference type="RefSeq" id="WP_190701356.1">
    <property type="nucleotide sequence ID" value="NZ_JAMPKX010000003.1"/>
</dbReference>
<dbReference type="Proteomes" id="UP001482513">
    <property type="component" value="Unassembled WGS sequence"/>
</dbReference>
<comment type="caution">
    <text evidence="1">The sequence shown here is derived from an EMBL/GenBank/DDBJ whole genome shotgun (WGS) entry which is preliminary data.</text>
</comment>
<evidence type="ECO:0000313" key="1">
    <source>
        <dbReference type="EMBL" id="MEP0947125.1"/>
    </source>
</evidence>
<dbReference type="EMBL" id="JAMPKX010000003">
    <property type="protein sequence ID" value="MEP0947125.1"/>
    <property type="molecule type" value="Genomic_DNA"/>
</dbReference>
<keyword evidence="2" id="KW-1185">Reference proteome</keyword>
<accession>A0ABV0K2X0</accession>
<organism evidence="1 2">
    <name type="scientific">Leptolyngbya subtilissima DQ-A4</name>
    <dbReference type="NCBI Taxonomy" id="2933933"/>
    <lineage>
        <taxon>Bacteria</taxon>
        <taxon>Bacillati</taxon>
        <taxon>Cyanobacteriota</taxon>
        <taxon>Cyanophyceae</taxon>
        <taxon>Leptolyngbyales</taxon>
        <taxon>Leptolyngbyaceae</taxon>
        <taxon>Leptolyngbya group</taxon>
        <taxon>Leptolyngbya</taxon>
    </lineage>
</organism>